<proteinExistence type="predicted"/>
<dbReference type="EMBL" id="JAMYWD010000012">
    <property type="protein sequence ID" value="KAJ4950095.1"/>
    <property type="molecule type" value="Genomic_DNA"/>
</dbReference>
<sequence length="135" mass="14526">MVVYGVLRDAVSVGWIPSHSEKSPNSSSISSGSVFSDFTVVTIKLEPEEIKIAETVAVVFQMQLPESASSSVTTEPSSPPDKSNLVEVSIVAPSKGGAAVDRRYCQAKVGKEEKHTCFQLLFVLHPSFSQPEIES</sequence>
<evidence type="ECO:0000313" key="2">
    <source>
        <dbReference type="Proteomes" id="UP001141806"/>
    </source>
</evidence>
<organism evidence="1 2">
    <name type="scientific">Protea cynaroides</name>
    <dbReference type="NCBI Taxonomy" id="273540"/>
    <lineage>
        <taxon>Eukaryota</taxon>
        <taxon>Viridiplantae</taxon>
        <taxon>Streptophyta</taxon>
        <taxon>Embryophyta</taxon>
        <taxon>Tracheophyta</taxon>
        <taxon>Spermatophyta</taxon>
        <taxon>Magnoliopsida</taxon>
        <taxon>Proteales</taxon>
        <taxon>Proteaceae</taxon>
        <taxon>Protea</taxon>
    </lineage>
</organism>
<comment type="caution">
    <text evidence="1">The sequence shown here is derived from an EMBL/GenBank/DDBJ whole genome shotgun (WGS) entry which is preliminary data.</text>
</comment>
<dbReference type="Proteomes" id="UP001141806">
    <property type="component" value="Unassembled WGS sequence"/>
</dbReference>
<keyword evidence="2" id="KW-1185">Reference proteome</keyword>
<name>A0A9Q0GPI1_9MAGN</name>
<accession>A0A9Q0GPI1</accession>
<gene>
    <name evidence="1" type="ORF">NE237_026927</name>
</gene>
<dbReference type="AlphaFoldDB" id="A0A9Q0GPI1"/>
<evidence type="ECO:0000313" key="1">
    <source>
        <dbReference type="EMBL" id="KAJ4950095.1"/>
    </source>
</evidence>
<reference evidence="1" key="1">
    <citation type="journal article" date="2023" name="Plant J.">
        <title>The genome of the king protea, Protea cynaroides.</title>
        <authorList>
            <person name="Chang J."/>
            <person name="Duong T.A."/>
            <person name="Schoeman C."/>
            <person name="Ma X."/>
            <person name="Roodt D."/>
            <person name="Barker N."/>
            <person name="Li Z."/>
            <person name="Van de Peer Y."/>
            <person name="Mizrachi E."/>
        </authorList>
    </citation>
    <scope>NUCLEOTIDE SEQUENCE</scope>
    <source>
        <tissue evidence="1">Young leaves</tissue>
    </source>
</reference>
<protein>
    <submittedName>
        <fullName evidence="1">Uncharacterized protein</fullName>
    </submittedName>
</protein>